<keyword evidence="3" id="KW-1185">Reference proteome</keyword>
<dbReference type="InterPro" id="IPR002818">
    <property type="entry name" value="DJ-1/PfpI"/>
</dbReference>
<reference evidence="2 3" key="1">
    <citation type="submission" date="2018-08" db="EMBL/GenBank/DDBJ databases">
        <title>Verrucosispora craniellae sp. nov., isolated from a marine sponge in the South China Sea.</title>
        <authorList>
            <person name="Li L."/>
            <person name="Lin H.W."/>
        </authorList>
    </citation>
    <scope>NUCLEOTIDE SEQUENCE [LARGE SCALE GENOMIC DNA]</scope>
    <source>
        <strain evidence="2 3">LHW63014</strain>
    </source>
</reference>
<protein>
    <submittedName>
        <fullName evidence="2">DJ-1/PfpI family protein</fullName>
    </submittedName>
</protein>
<sequence length="236" mass="24499">MDRRSVLRATIATGTAATTAAVAGGAEAAPAGPPARALQVHILMYPGVEEMDFAAPVEVFGMARGLGGDITTTLVTVDASSPVTATHGTQVEVTGRWSPQNADLLVVPGGGCRRADTPGVAYEIQRGVLPAALRAARRRGLTIAGICTGTMLLSAAGLTTGRPCITHHRAVEDLRTQGALVTDARVVDDGDLVTAGGVTSGLDLALWLVERRLGAKLAVEVEQVLEYERRGTVWRA</sequence>
<dbReference type="Proteomes" id="UP000262621">
    <property type="component" value="Unassembled WGS sequence"/>
</dbReference>
<dbReference type="AlphaFoldDB" id="A0A372FYP6"/>
<gene>
    <name evidence="2" type="ORF">D0Q02_16135</name>
</gene>
<dbReference type="PROSITE" id="PS51318">
    <property type="entry name" value="TAT"/>
    <property type="match status" value="1"/>
</dbReference>
<feature type="domain" description="DJ-1/PfpI" evidence="1">
    <location>
        <begin position="40"/>
        <end position="210"/>
    </location>
</feature>
<name>A0A372FYP6_9ACTN</name>
<proteinExistence type="predicted"/>
<dbReference type="OrthoDB" id="4265717at2"/>
<dbReference type="RefSeq" id="WP_117228832.1">
    <property type="nucleotide sequence ID" value="NZ_QVFU01000015.1"/>
</dbReference>
<dbReference type="InterPro" id="IPR052158">
    <property type="entry name" value="INH-QAR"/>
</dbReference>
<accession>A0A372FYP6</accession>
<dbReference type="PANTHER" id="PTHR43130:SF3">
    <property type="entry name" value="HTH-TYPE TRANSCRIPTIONAL REGULATOR RV1931C"/>
    <property type="match status" value="1"/>
</dbReference>
<evidence type="ECO:0000259" key="1">
    <source>
        <dbReference type="Pfam" id="PF01965"/>
    </source>
</evidence>
<comment type="caution">
    <text evidence="2">The sequence shown here is derived from an EMBL/GenBank/DDBJ whole genome shotgun (WGS) entry which is preliminary data.</text>
</comment>
<dbReference type="Gene3D" id="3.40.50.880">
    <property type="match status" value="1"/>
</dbReference>
<dbReference type="InterPro" id="IPR029062">
    <property type="entry name" value="Class_I_gatase-like"/>
</dbReference>
<dbReference type="Pfam" id="PF01965">
    <property type="entry name" value="DJ-1_PfpI"/>
    <property type="match status" value="1"/>
</dbReference>
<evidence type="ECO:0000313" key="2">
    <source>
        <dbReference type="EMBL" id="RFS45620.1"/>
    </source>
</evidence>
<dbReference type="EMBL" id="QVFU01000015">
    <property type="protein sequence ID" value="RFS45620.1"/>
    <property type="molecule type" value="Genomic_DNA"/>
</dbReference>
<organism evidence="2 3">
    <name type="scientific">Micromonospora craniellae</name>
    <dbReference type="NCBI Taxonomy" id="2294034"/>
    <lineage>
        <taxon>Bacteria</taxon>
        <taxon>Bacillati</taxon>
        <taxon>Actinomycetota</taxon>
        <taxon>Actinomycetes</taxon>
        <taxon>Micromonosporales</taxon>
        <taxon>Micromonosporaceae</taxon>
        <taxon>Micromonospora</taxon>
    </lineage>
</organism>
<dbReference type="SUPFAM" id="SSF52317">
    <property type="entry name" value="Class I glutamine amidotransferase-like"/>
    <property type="match status" value="1"/>
</dbReference>
<dbReference type="InterPro" id="IPR006311">
    <property type="entry name" value="TAT_signal"/>
</dbReference>
<dbReference type="PANTHER" id="PTHR43130">
    <property type="entry name" value="ARAC-FAMILY TRANSCRIPTIONAL REGULATOR"/>
    <property type="match status" value="1"/>
</dbReference>
<evidence type="ECO:0000313" key="3">
    <source>
        <dbReference type="Proteomes" id="UP000262621"/>
    </source>
</evidence>